<dbReference type="InterPro" id="IPR036157">
    <property type="entry name" value="dUTPase-like_sf"/>
</dbReference>
<dbReference type="InterPro" id="IPR033704">
    <property type="entry name" value="dUTPase_trimeric"/>
</dbReference>
<reference evidence="3" key="1">
    <citation type="submission" date="2023-03" db="EMBL/GenBank/DDBJ databases">
        <authorList>
            <person name="Pothier F. J."/>
        </authorList>
    </citation>
    <scope>NUCLEOTIDE SEQUENCE</scope>
    <source>
        <strain evidence="3">DAPP-PG 215</strain>
    </source>
</reference>
<dbReference type="EMBL" id="OX458335">
    <property type="protein sequence ID" value="CAI8974567.1"/>
    <property type="molecule type" value="Genomic_DNA"/>
</dbReference>
<dbReference type="GO" id="GO:0006229">
    <property type="term" value="P:dUTP biosynthetic process"/>
    <property type="evidence" value="ECO:0007669"/>
    <property type="project" value="InterPro"/>
</dbReference>
<evidence type="ECO:0000313" key="3">
    <source>
        <dbReference type="EMBL" id="CAI8974567.1"/>
    </source>
</evidence>
<dbReference type="RefSeq" id="WP_007247348.1">
    <property type="nucleotide sequence ID" value="NZ_CP019871.1"/>
</dbReference>
<sequence length="177" mass="19492">MIYSPKSLMELVRDGKVIRNLSDRELILPEGVGFDLRLKSVSCLTEGGGSLKITTRRTPSSRPLGAGADGCVMLKPGKTYLATTMEEFDLPEYLAAQFFPRSTLFRSGVSFASSVLPPGYIGAMTFALTNHHHDPFEIEIGARFAHAIFHTVSGDVELYRGQWQGGRISQPKDEDQI</sequence>
<dbReference type="Gene3D" id="2.70.40.10">
    <property type="match status" value="1"/>
</dbReference>
<dbReference type="InterPro" id="IPR011962">
    <property type="entry name" value="dCTP_deaminase"/>
</dbReference>
<dbReference type="Pfam" id="PF22769">
    <property type="entry name" value="DCD"/>
    <property type="match status" value="1"/>
</dbReference>
<name>A0AAP6J9Q9_PSEUB</name>
<gene>
    <name evidence="3" type="ORF">DAPPPG215_25280</name>
</gene>
<dbReference type="SUPFAM" id="SSF51283">
    <property type="entry name" value="dUTPase-like"/>
    <property type="match status" value="1"/>
</dbReference>
<evidence type="ECO:0000256" key="1">
    <source>
        <dbReference type="ARBA" id="ARBA00022801"/>
    </source>
</evidence>
<dbReference type="CDD" id="cd07557">
    <property type="entry name" value="trimeric_dUTPase"/>
    <property type="match status" value="1"/>
</dbReference>
<dbReference type="PANTHER" id="PTHR42680">
    <property type="entry name" value="DCTP DEAMINASE"/>
    <property type="match status" value="1"/>
</dbReference>
<proteinExistence type="predicted"/>
<protein>
    <submittedName>
        <fullName evidence="3">Deoxycytidine deaminase</fullName>
    </submittedName>
</protein>
<dbReference type="AlphaFoldDB" id="A0AAP6J9Q9"/>
<evidence type="ECO:0000256" key="2">
    <source>
        <dbReference type="ARBA" id="ARBA00023080"/>
    </source>
</evidence>
<dbReference type="PANTHER" id="PTHR42680:SF1">
    <property type="entry name" value="DEOXYURIDINE 5'-TRIPHOSPHATE NUCLEOTIDOHYDROLASE"/>
    <property type="match status" value="1"/>
</dbReference>
<keyword evidence="1" id="KW-0378">Hydrolase</keyword>
<accession>A0AAP6J9Q9</accession>
<keyword evidence="2" id="KW-0546">Nucleotide metabolism</keyword>
<organism evidence="3 4">
    <name type="scientific">Pseudomonas syringae pv. tomato</name>
    <dbReference type="NCBI Taxonomy" id="323"/>
    <lineage>
        <taxon>Bacteria</taxon>
        <taxon>Pseudomonadati</taxon>
        <taxon>Pseudomonadota</taxon>
        <taxon>Gammaproteobacteria</taxon>
        <taxon>Pseudomonadales</taxon>
        <taxon>Pseudomonadaceae</taxon>
        <taxon>Pseudomonas</taxon>
    </lineage>
</organism>
<dbReference type="GO" id="GO:0008829">
    <property type="term" value="F:dCTP deaminase activity"/>
    <property type="evidence" value="ECO:0007669"/>
    <property type="project" value="InterPro"/>
</dbReference>
<evidence type="ECO:0000313" key="4">
    <source>
        <dbReference type="Proteomes" id="UP001177000"/>
    </source>
</evidence>
<dbReference type="Proteomes" id="UP001177000">
    <property type="component" value="Chromosome"/>
</dbReference>